<dbReference type="PANTHER" id="PTHR37482:SF1">
    <property type="entry name" value="OUTER MEMBRANE PROTEIN ASSEMBLY FACTOR BAME"/>
    <property type="match status" value="1"/>
</dbReference>
<accession>A0A972FDH4</accession>
<dbReference type="AlphaFoldDB" id="A0A972FDH4"/>
<dbReference type="InterPro" id="IPR026592">
    <property type="entry name" value="BamE"/>
</dbReference>
<dbReference type="GO" id="GO:0043165">
    <property type="term" value="P:Gram-negative-bacterium-type cell outer membrane assembly"/>
    <property type="evidence" value="ECO:0007669"/>
    <property type="project" value="UniProtKB-UniRule"/>
</dbReference>
<dbReference type="InterPro" id="IPR037873">
    <property type="entry name" value="BamE-like"/>
</dbReference>
<dbReference type="Gene3D" id="3.30.1450.10">
    <property type="match status" value="1"/>
</dbReference>
<dbReference type="PANTHER" id="PTHR37482">
    <property type="entry name" value="OUTER MEMBRANE PROTEIN ASSEMBLY FACTOR BAME"/>
    <property type="match status" value="1"/>
</dbReference>
<keyword evidence="8" id="KW-1185">Reference proteome</keyword>
<protein>
    <recommendedName>
        <fullName evidence="4">Outer membrane protein assembly factor BamE</fullName>
    </recommendedName>
</protein>
<organism evidence="7 8">
    <name type="scientific">Azoarcus taiwanensis</name>
    <dbReference type="NCBI Taxonomy" id="666964"/>
    <lineage>
        <taxon>Bacteria</taxon>
        <taxon>Pseudomonadati</taxon>
        <taxon>Pseudomonadota</taxon>
        <taxon>Betaproteobacteria</taxon>
        <taxon>Rhodocyclales</taxon>
        <taxon>Zoogloeaceae</taxon>
        <taxon>Azoarcus</taxon>
    </lineage>
</organism>
<comment type="function">
    <text evidence="4">Part of the outer membrane protein assembly complex, which is involved in assembly and insertion of beta-barrel proteins into the outer membrane.</text>
</comment>
<evidence type="ECO:0000256" key="3">
    <source>
        <dbReference type="ARBA" id="ARBA00023237"/>
    </source>
</evidence>
<dbReference type="HAMAP" id="MF_00925">
    <property type="entry name" value="OM_assembly_BamE"/>
    <property type="match status" value="1"/>
</dbReference>
<dbReference type="GO" id="GO:0030674">
    <property type="term" value="F:protein-macromolecule adaptor activity"/>
    <property type="evidence" value="ECO:0007669"/>
    <property type="project" value="TreeGrafter"/>
</dbReference>
<keyword evidence="2 4" id="KW-0472">Membrane</keyword>
<sequence>MHSKTLLAVVSAALVLTACSFDALTDRVNPYRIDVRQGNYVDQSMVAQLRRGMTREQVRFVLGTPLVVDVFREDRWDYVYLFQPGRGPAEQRVISVFFVDDLLDRVDGDVVAADGSETVGATTERSRVVEIEAPQRRR</sequence>
<keyword evidence="4" id="KW-0564">Palmitate</keyword>
<evidence type="ECO:0000259" key="6">
    <source>
        <dbReference type="Pfam" id="PF04355"/>
    </source>
</evidence>
<dbReference type="Proteomes" id="UP000599523">
    <property type="component" value="Unassembled WGS sequence"/>
</dbReference>
<evidence type="ECO:0000313" key="8">
    <source>
        <dbReference type="Proteomes" id="UP000599523"/>
    </source>
</evidence>
<comment type="subunit">
    <text evidence="4">Part of the Bam complex.</text>
</comment>
<evidence type="ECO:0000313" key="7">
    <source>
        <dbReference type="EMBL" id="NMG03438.1"/>
    </source>
</evidence>
<feature type="chain" id="PRO_5037053320" description="Outer membrane protein assembly factor BamE" evidence="5">
    <location>
        <begin position="24"/>
        <end position="138"/>
    </location>
</feature>
<evidence type="ECO:0000256" key="5">
    <source>
        <dbReference type="SAM" id="SignalP"/>
    </source>
</evidence>
<reference evidence="7" key="1">
    <citation type="submission" date="2019-12" db="EMBL/GenBank/DDBJ databases">
        <title>Comparative genomics gives insights into the taxonomy of the Azoarcus-Aromatoleum group and reveals separate origins of nif in the plant-associated Azoarcus and non-plant-associated Aromatoleum sub-groups.</title>
        <authorList>
            <person name="Lafos M."/>
            <person name="Maluk M."/>
            <person name="Batista M."/>
            <person name="Junghare M."/>
            <person name="Carmona M."/>
            <person name="Faoro H."/>
            <person name="Cruz L.M."/>
            <person name="Battistoni F."/>
            <person name="De Souza E."/>
            <person name="Pedrosa F."/>
            <person name="Chen W.-M."/>
            <person name="Poole P.S."/>
            <person name="Dixon R.A."/>
            <person name="James E.K."/>
        </authorList>
    </citation>
    <scope>NUCLEOTIDE SEQUENCE</scope>
    <source>
        <strain evidence="7">NSC3</strain>
    </source>
</reference>
<comment type="subcellular location">
    <subcellularLocation>
        <location evidence="4">Cell outer membrane</location>
        <topology evidence="4">Lipid-anchor</topology>
    </subcellularLocation>
</comment>
<feature type="signal peptide" evidence="5">
    <location>
        <begin position="1"/>
        <end position="23"/>
    </location>
</feature>
<dbReference type="GO" id="GO:1990063">
    <property type="term" value="C:Bam protein complex"/>
    <property type="evidence" value="ECO:0007669"/>
    <property type="project" value="TreeGrafter"/>
</dbReference>
<proteinExistence type="inferred from homology"/>
<dbReference type="GO" id="GO:0051205">
    <property type="term" value="P:protein insertion into membrane"/>
    <property type="evidence" value="ECO:0007669"/>
    <property type="project" value="UniProtKB-UniRule"/>
</dbReference>
<keyword evidence="4" id="KW-0449">Lipoprotein</keyword>
<keyword evidence="1 4" id="KW-0732">Signal</keyword>
<dbReference type="EMBL" id="WTVM01000056">
    <property type="protein sequence ID" value="NMG03438.1"/>
    <property type="molecule type" value="Genomic_DNA"/>
</dbReference>
<dbReference type="RefSeq" id="WP_168988187.1">
    <property type="nucleotide sequence ID" value="NZ_CAWPHM010000282.1"/>
</dbReference>
<evidence type="ECO:0000256" key="2">
    <source>
        <dbReference type="ARBA" id="ARBA00023136"/>
    </source>
</evidence>
<dbReference type="Pfam" id="PF04355">
    <property type="entry name" value="BamE"/>
    <property type="match status" value="1"/>
</dbReference>
<comment type="similarity">
    <text evidence="4">Belongs to the BamE family.</text>
</comment>
<dbReference type="PROSITE" id="PS51257">
    <property type="entry name" value="PROKAR_LIPOPROTEIN"/>
    <property type="match status" value="1"/>
</dbReference>
<evidence type="ECO:0000256" key="1">
    <source>
        <dbReference type="ARBA" id="ARBA00022729"/>
    </source>
</evidence>
<keyword evidence="3 4" id="KW-0998">Cell outer membrane</keyword>
<evidence type="ECO:0000256" key="4">
    <source>
        <dbReference type="HAMAP-Rule" id="MF_00925"/>
    </source>
</evidence>
<dbReference type="InterPro" id="IPR007450">
    <property type="entry name" value="BamE_dom"/>
</dbReference>
<feature type="domain" description="Outer membrane protein assembly factor BamE" evidence="6">
    <location>
        <begin position="38"/>
        <end position="105"/>
    </location>
</feature>
<gene>
    <name evidence="4 7" type="primary">bamE</name>
    <name evidence="7" type="ORF">GPA21_10705</name>
</gene>
<name>A0A972FDH4_9RHOO</name>
<comment type="caution">
    <text evidence="7">The sequence shown here is derived from an EMBL/GenBank/DDBJ whole genome shotgun (WGS) entry which is preliminary data.</text>
</comment>